<keyword evidence="2" id="KW-1185">Reference proteome</keyword>
<sequence length="379" mass="40752">MAVKLLRNTRLWVSTVLSGHDTTNTWEIQVQDDLSFNQNPTSSDIELEEAGATPTRGSARFNDALEPADWTFSTYIRSYLVDPDGTPDSGDEYQFTPDALLWHSLASGSPFDVTSAAGVHSNPVNMLLDFKDSQHHELLKFHVYMNVDGAWYVIENCQVGEATISNDIDGIGSTTWTGQGTLLSELPSQPFDPANVLSVDCNLQASYIRNKLTVLRVTDNRNSNTAYDIAITGGSITFTNNITFLTPSTLSCLDVPIGSYTGSLSITGEMTAYLDDKTNGSKKLLADMLQQKSVTSSFEIAVIMGGVASSGTAPAAVIVLPTAHLDVPSIESADVISTSLSFKGIPTDFSAGDEAFLGFSDRFTSAEIDRLINTGDGEA</sequence>
<evidence type="ECO:0000313" key="2">
    <source>
        <dbReference type="Proteomes" id="UP000263435"/>
    </source>
</evidence>
<evidence type="ECO:0000313" key="1">
    <source>
        <dbReference type="EMBL" id="AXQ66758.1"/>
    </source>
</evidence>
<dbReference type="GeneID" id="54999483"/>
<dbReference type="InterPro" id="IPR044000">
    <property type="entry name" value="Phage_tube_2"/>
</dbReference>
<protein>
    <submittedName>
        <fullName evidence="1">Major tail protein</fullName>
    </submittedName>
</protein>
<dbReference type="RefSeq" id="YP_009808580.1">
    <property type="nucleotide sequence ID" value="NC_048041.1"/>
</dbReference>
<dbReference type="Proteomes" id="UP000263435">
    <property type="component" value="Segment"/>
</dbReference>
<organism evidence="1 2">
    <name type="scientific">Vibrio phage vB_VpS_PG07</name>
    <dbReference type="NCBI Taxonomy" id="2301664"/>
    <lineage>
        <taxon>Viruses</taxon>
        <taxon>Duplodnaviria</taxon>
        <taxon>Heunggongvirae</taxon>
        <taxon>Uroviricota</taxon>
        <taxon>Caudoviricetes</taxon>
        <taxon>Demerecviridae</taxon>
        <taxon>Pogseptimavirus</taxon>
        <taxon>Pogseptimavirus PG07</taxon>
    </lineage>
</organism>
<dbReference type="KEGG" id="vg:54999483"/>
<proteinExistence type="predicted"/>
<dbReference type="EMBL" id="MH645904">
    <property type="protein sequence ID" value="AXQ66758.1"/>
    <property type="molecule type" value="Genomic_DNA"/>
</dbReference>
<accession>A0A385E7P1</accession>
<dbReference type="Pfam" id="PF18906">
    <property type="entry name" value="Phage_tube_2"/>
    <property type="match status" value="1"/>
</dbReference>
<name>A0A385E7P1_9CAUD</name>
<reference evidence="1 2" key="1">
    <citation type="submission" date="2018-07" db="EMBL/GenBank/DDBJ databases">
        <title>Sequencing of PG07.</title>
        <authorList>
            <person name="Ding T."/>
        </authorList>
    </citation>
    <scope>NUCLEOTIDE SEQUENCE [LARGE SCALE GENOMIC DNA]</scope>
</reference>